<proteinExistence type="predicted"/>
<dbReference type="AlphaFoldDB" id="A0A0A8XNU0"/>
<protein>
    <submittedName>
        <fullName evidence="1">Uncharacterized protein</fullName>
    </submittedName>
</protein>
<sequence length="48" mass="5363">MATEKQCNFLQENAQTTDRCAKSKELHIDLLKKKTGFWPGAAATRPAN</sequence>
<organism evidence="1">
    <name type="scientific">Arundo donax</name>
    <name type="common">Giant reed</name>
    <name type="synonym">Donax arundinaceus</name>
    <dbReference type="NCBI Taxonomy" id="35708"/>
    <lineage>
        <taxon>Eukaryota</taxon>
        <taxon>Viridiplantae</taxon>
        <taxon>Streptophyta</taxon>
        <taxon>Embryophyta</taxon>
        <taxon>Tracheophyta</taxon>
        <taxon>Spermatophyta</taxon>
        <taxon>Magnoliopsida</taxon>
        <taxon>Liliopsida</taxon>
        <taxon>Poales</taxon>
        <taxon>Poaceae</taxon>
        <taxon>PACMAD clade</taxon>
        <taxon>Arundinoideae</taxon>
        <taxon>Arundineae</taxon>
        <taxon>Arundo</taxon>
    </lineage>
</organism>
<dbReference type="EMBL" id="GBRH01282744">
    <property type="protein sequence ID" value="JAD15151.1"/>
    <property type="molecule type" value="Transcribed_RNA"/>
</dbReference>
<reference evidence="1" key="2">
    <citation type="journal article" date="2015" name="Data Brief">
        <title>Shoot transcriptome of the giant reed, Arundo donax.</title>
        <authorList>
            <person name="Barrero R.A."/>
            <person name="Guerrero F.D."/>
            <person name="Moolhuijzen P."/>
            <person name="Goolsby J.A."/>
            <person name="Tidwell J."/>
            <person name="Bellgard S.E."/>
            <person name="Bellgard M.I."/>
        </authorList>
    </citation>
    <scope>NUCLEOTIDE SEQUENCE</scope>
    <source>
        <tissue evidence="1">Shoot tissue taken approximately 20 cm above the soil surface</tissue>
    </source>
</reference>
<reference evidence="1" key="1">
    <citation type="submission" date="2014-09" db="EMBL/GenBank/DDBJ databases">
        <authorList>
            <person name="Magalhaes I.L.F."/>
            <person name="Oliveira U."/>
            <person name="Santos F.R."/>
            <person name="Vidigal T.H.D.A."/>
            <person name="Brescovit A.D."/>
            <person name="Santos A.J."/>
        </authorList>
    </citation>
    <scope>NUCLEOTIDE SEQUENCE</scope>
    <source>
        <tissue evidence="1">Shoot tissue taken approximately 20 cm above the soil surface</tissue>
    </source>
</reference>
<accession>A0A0A8XNU0</accession>
<name>A0A0A8XNU0_ARUDO</name>
<evidence type="ECO:0000313" key="1">
    <source>
        <dbReference type="EMBL" id="JAD15151.1"/>
    </source>
</evidence>